<evidence type="ECO:0000313" key="1">
    <source>
        <dbReference type="Proteomes" id="UP000095283"/>
    </source>
</evidence>
<name>A0A1I7WRA8_HETBA</name>
<reference evidence="2" key="1">
    <citation type="submission" date="2016-11" db="UniProtKB">
        <authorList>
            <consortium name="WormBaseParasite"/>
        </authorList>
    </citation>
    <scope>IDENTIFICATION</scope>
</reference>
<dbReference type="AlphaFoldDB" id="A0A1I7WRA8"/>
<keyword evidence="1" id="KW-1185">Reference proteome</keyword>
<sequence>MAMKIDNDQQRESNLLKEISQMKVDIDLRYNAILHAYYCVCMLK</sequence>
<organism evidence="1 2">
    <name type="scientific">Heterorhabditis bacteriophora</name>
    <name type="common">Entomopathogenic nematode worm</name>
    <dbReference type="NCBI Taxonomy" id="37862"/>
    <lineage>
        <taxon>Eukaryota</taxon>
        <taxon>Metazoa</taxon>
        <taxon>Ecdysozoa</taxon>
        <taxon>Nematoda</taxon>
        <taxon>Chromadorea</taxon>
        <taxon>Rhabditida</taxon>
        <taxon>Rhabditina</taxon>
        <taxon>Rhabditomorpha</taxon>
        <taxon>Strongyloidea</taxon>
        <taxon>Heterorhabditidae</taxon>
        <taxon>Heterorhabditis</taxon>
    </lineage>
</organism>
<proteinExistence type="predicted"/>
<protein>
    <submittedName>
        <fullName evidence="2">HEPN domain-containing protein</fullName>
    </submittedName>
</protein>
<accession>A0A1I7WRA8</accession>
<dbReference type="WBParaSite" id="Hba_07673">
    <property type="protein sequence ID" value="Hba_07673"/>
    <property type="gene ID" value="Hba_07673"/>
</dbReference>
<dbReference type="Proteomes" id="UP000095283">
    <property type="component" value="Unplaced"/>
</dbReference>
<evidence type="ECO:0000313" key="2">
    <source>
        <dbReference type="WBParaSite" id="Hba_07673"/>
    </source>
</evidence>